<dbReference type="SUPFAM" id="SSF103088">
    <property type="entry name" value="OmpA-like"/>
    <property type="match status" value="1"/>
</dbReference>
<evidence type="ECO:0000256" key="4">
    <source>
        <dbReference type="PROSITE-ProRule" id="PRU00473"/>
    </source>
</evidence>
<feature type="domain" description="OmpA-like" evidence="7">
    <location>
        <begin position="105"/>
        <end position="223"/>
    </location>
</feature>
<evidence type="ECO:0000256" key="1">
    <source>
        <dbReference type="ARBA" id="ARBA00004442"/>
    </source>
</evidence>
<dbReference type="InterPro" id="IPR006664">
    <property type="entry name" value="OMP_bac"/>
</dbReference>
<protein>
    <submittedName>
        <fullName evidence="8">OmpA family protein</fullName>
    </submittedName>
</protein>
<accession>A0ABS3JG43</accession>
<evidence type="ECO:0000256" key="6">
    <source>
        <dbReference type="SAM" id="SignalP"/>
    </source>
</evidence>
<dbReference type="CDD" id="cd07185">
    <property type="entry name" value="OmpA_C-like"/>
    <property type="match status" value="1"/>
</dbReference>
<comment type="caution">
    <text evidence="8">The sequence shown here is derived from an EMBL/GenBank/DDBJ whole genome shotgun (WGS) entry which is preliminary data.</text>
</comment>
<keyword evidence="2 4" id="KW-0472">Membrane</keyword>
<evidence type="ECO:0000256" key="5">
    <source>
        <dbReference type="SAM" id="MobiDB-lite"/>
    </source>
</evidence>
<dbReference type="Pfam" id="PF13488">
    <property type="entry name" value="Gly-zipper_Omp"/>
    <property type="match status" value="1"/>
</dbReference>
<dbReference type="InterPro" id="IPR006665">
    <property type="entry name" value="OmpA-like"/>
</dbReference>
<sequence length="235" mass="24504">MTSMKMNSKGFVALLLAAGLTSSDALMSCKSVKNNTNKTQRGAAIGVGAGAVAGGVIGRKSGNTVLGAILGATVGGAAGAVIGRKMDKQAEDLKKDLPNATVERVGEGIKITFNSDILFAVGKSDLQEATKRQLSDFAQTLEKYPDTNLIIEGHADATGSDDLNLRLSNQRADAVSSYLKSVGVKGGRLTEKGYGESQPIADNSTEAGRAKNRRVDIAVFANDKMQRDAKNGNID</sequence>
<dbReference type="InterPro" id="IPR050330">
    <property type="entry name" value="Bact_OuterMem_StrucFunc"/>
</dbReference>
<dbReference type="InterPro" id="IPR036737">
    <property type="entry name" value="OmpA-like_sf"/>
</dbReference>
<evidence type="ECO:0000256" key="3">
    <source>
        <dbReference type="ARBA" id="ARBA00023237"/>
    </source>
</evidence>
<evidence type="ECO:0000259" key="7">
    <source>
        <dbReference type="PROSITE" id="PS51123"/>
    </source>
</evidence>
<evidence type="ECO:0000313" key="8">
    <source>
        <dbReference type="EMBL" id="MBO0948950.1"/>
    </source>
</evidence>
<proteinExistence type="predicted"/>
<dbReference type="Gene3D" id="3.30.1330.60">
    <property type="entry name" value="OmpA-like domain"/>
    <property type="match status" value="1"/>
</dbReference>
<dbReference type="PRINTS" id="PR01023">
    <property type="entry name" value="NAFLGMOTY"/>
</dbReference>
<dbReference type="PANTHER" id="PTHR30329:SF21">
    <property type="entry name" value="LIPOPROTEIN YIAD-RELATED"/>
    <property type="match status" value="1"/>
</dbReference>
<dbReference type="PANTHER" id="PTHR30329">
    <property type="entry name" value="STATOR ELEMENT OF FLAGELLAR MOTOR COMPLEX"/>
    <property type="match status" value="1"/>
</dbReference>
<comment type="subcellular location">
    <subcellularLocation>
        <location evidence="1">Cell outer membrane</location>
    </subcellularLocation>
</comment>
<dbReference type="Pfam" id="PF00691">
    <property type="entry name" value="OmpA"/>
    <property type="match status" value="1"/>
</dbReference>
<feature type="chain" id="PRO_5045875823" evidence="6">
    <location>
        <begin position="28"/>
        <end position="235"/>
    </location>
</feature>
<dbReference type="RefSeq" id="WP_207328891.1">
    <property type="nucleotide sequence ID" value="NZ_JAFMYW010000002.1"/>
</dbReference>
<feature type="region of interest" description="Disordered" evidence="5">
    <location>
        <begin position="190"/>
        <end position="209"/>
    </location>
</feature>
<organism evidence="8 9">
    <name type="scientific">Fibrella forsythiae</name>
    <dbReference type="NCBI Taxonomy" id="2817061"/>
    <lineage>
        <taxon>Bacteria</taxon>
        <taxon>Pseudomonadati</taxon>
        <taxon>Bacteroidota</taxon>
        <taxon>Cytophagia</taxon>
        <taxon>Cytophagales</taxon>
        <taxon>Spirosomataceae</taxon>
        <taxon>Fibrella</taxon>
    </lineage>
</organism>
<dbReference type="PRINTS" id="PR01021">
    <property type="entry name" value="OMPADOMAIN"/>
</dbReference>
<dbReference type="PROSITE" id="PS51123">
    <property type="entry name" value="OMPA_2"/>
    <property type="match status" value="1"/>
</dbReference>
<name>A0ABS3JG43_9BACT</name>
<feature type="signal peptide" evidence="6">
    <location>
        <begin position="1"/>
        <end position="27"/>
    </location>
</feature>
<evidence type="ECO:0000256" key="2">
    <source>
        <dbReference type="ARBA" id="ARBA00023136"/>
    </source>
</evidence>
<dbReference type="Proteomes" id="UP000664628">
    <property type="component" value="Unassembled WGS sequence"/>
</dbReference>
<keyword evidence="3" id="KW-0998">Cell outer membrane</keyword>
<keyword evidence="6" id="KW-0732">Signal</keyword>
<evidence type="ECO:0000313" key="9">
    <source>
        <dbReference type="Proteomes" id="UP000664628"/>
    </source>
</evidence>
<dbReference type="EMBL" id="JAFMYW010000002">
    <property type="protein sequence ID" value="MBO0948950.1"/>
    <property type="molecule type" value="Genomic_DNA"/>
</dbReference>
<keyword evidence="9" id="KW-1185">Reference proteome</keyword>
<dbReference type="InterPro" id="IPR039567">
    <property type="entry name" value="Gly-zipper"/>
</dbReference>
<reference evidence="8 9" key="1">
    <citation type="submission" date="2021-03" db="EMBL/GenBank/DDBJ databases">
        <title>Fibrella sp. HMF5405 genome sequencing and assembly.</title>
        <authorList>
            <person name="Kang H."/>
            <person name="Kim H."/>
            <person name="Bae S."/>
            <person name="Joh K."/>
        </authorList>
    </citation>
    <scope>NUCLEOTIDE SEQUENCE [LARGE SCALE GENOMIC DNA]</scope>
    <source>
        <strain evidence="8 9">HMF5405</strain>
    </source>
</reference>
<gene>
    <name evidence="8" type="ORF">J2I46_10180</name>
</gene>